<gene>
    <name evidence="3" type="ORF">M9Y10_011433</name>
</gene>
<organism evidence="3 4">
    <name type="scientific">Tritrichomonas musculus</name>
    <dbReference type="NCBI Taxonomy" id="1915356"/>
    <lineage>
        <taxon>Eukaryota</taxon>
        <taxon>Metamonada</taxon>
        <taxon>Parabasalia</taxon>
        <taxon>Tritrichomonadida</taxon>
        <taxon>Tritrichomonadidae</taxon>
        <taxon>Tritrichomonas</taxon>
    </lineage>
</organism>
<comment type="caution">
    <text evidence="3">The sequence shown here is derived from an EMBL/GenBank/DDBJ whole genome shotgun (WGS) entry which is preliminary data.</text>
</comment>
<dbReference type="Gene3D" id="3.40.630.10">
    <property type="entry name" value="Zn peptidases"/>
    <property type="match status" value="1"/>
</dbReference>
<protein>
    <recommendedName>
        <fullName evidence="2">Peptidase M28 domain-containing protein</fullName>
    </recommendedName>
</protein>
<evidence type="ECO:0000259" key="2">
    <source>
        <dbReference type="Pfam" id="PF04389"/>
    </source>
</evidence>
<dbReference type="EMBL" id="JAPFFF010000017">
    <property type="protein sequence ID" value="KAK8863743.1"/>
    <property type="molecule type" value="Genomic_DNA"/>
</dbReference>
<dbReference type="Proteomes" id="UP001470230">
    <property type="component" value="Unassembled WGS sequence"/>
</dbReference>
<proteinExistence type="predicted"/>
<keyword evidence="1" id="KW-0472">Membrane</keyword>
<evidence type="ECO:0000313" key="3">
    <source>
        <dbReference type="EMBL" id="KAK8863743.1"/>
    </source>
</evidence>
<feature type="transmembrane region" description="Helical" evidence="1">
    <location>
        <begin position="784"/>
        <end position="801"/>
    </location>
</feature>
<feature type="transmembrane region" description="Helical" evidence="1">
    <location>
        <begin position="606"/>
        <end position="622"/>
    </location>
</feature>
<dbReference type="Pfam" id="PF04389">
    <property type="entry name" value="Peptidase_M28"/>
    <property type="match status" value="1"/>
</dbReference>
<feature type="transmembrane region" description="Helical" evidence="1">
    <location>
        <begin position="512"/>
        <end position="536"/>
    </location>
</feature>
<keyword evidence="4" id="KW-1185">Reference proteome</keyword>
<feature type="transmembrane region" description="Helical" evidence="1">
    <location>
        <begin position="670"/>
        <end position="691"/>
    </location>
</feature>
<dbReference type="InterPro" id="IPR007484">
    <property type="entry name" value="Peptidase_M28"/>
</dbReference>
<keyword evidence="1" id="KW-0812">Transmembrane</keyword>
<evidence type="ECO:0000313" key="4">
    <source>
        <dbReference type="Proteomes" id="UP001470230"/>
    </source>
</evidence>
<reference evidence="3 4" key="1">
    <citation type="submission" date="2024-04" db="EMBL/GenBank/DDBJ databases">
        <title>Tritrichomonas musculus Genome.</title>
        <authorList>
            <person name="Alves-Ferreira E."/>
            <person name="Grigg M."/>
            <person name="Lorenzi H."/>
            <person name="Galac M."/>
        </authorList>
    </citation>
    <scope>NUCLEOTIDE SEQUENCE [LARGE SCALE GENOMIC DNA]</scope>
    <source>
        <strain evidence="3 4">EAF2021</strain>
    </source>
</reference>
<dbReference type="SUPFAM" id="SSF53187">
    <property type="entry name" value="Zn-dependent exopeptidases"/>
    <property type="match status" value="1"/>
</dbReference>
<feature type="transmembrane region" description="Helical" evidence="1">
    <location>
        <begin position="440"/>
        <end position="459"/>
    </location>
</feature>
<feature type="domain" description="Peptidase M28" evidence="2">
    <location>
        <begin position="157"/>
        <end position="267"/>
    </location>
</feature>
<feature type="transmembrane region" description="Helical" evidence="1">
    <location>
        <begin position="542"/>
        <end position="564"/>
    </location>
</feature>
<keyword evidence="1" id="KW-1133">Transmembrane helix</keyword>
<accession>A0ABR2IKR3</accession>
<name>A0ABR2IKR3_9EUKA</name>
<feature type="transmembrane region" description="Helical" evidence="1">
    <location>
        <begin position="584"/>
        <end position="600"/>
    </location>
</feature>
<feature type="transmembrane region" description="Helical" evidence="1">
    <location>
        <begin position="629"/>
        <end position="650"/>
    </location>
</feature>
<evidence type="ECO:0000256" key="1">
    <source>
        <dbReference type="SAM" id="Phobius"/>
    </source>
</evidence>
<sequence length="1071" mass="125143">MKYQFILSFLLIFLQCYIINSYLRGYSFPSLFNYKQDQVLANSFRYLYFHPRTHGSFALNTTYDVINEMINQIFNGSKYKERFQLFSYKYNPTMINSHNSFKLYTIRTDLNSSIFYFHKIDNSSDILNFPNNQNNKKIRRKNVFQNKKTIKEIYYHNNTKPLLIACRVDTNPLSPSTYDSSIHLYAILESIRQIFENREIIDNIKHDFVFVFTGCEEFNQLGAKNLMKEAFKDGGYYLFLSGFGVGRPFTLFSQSNKSSSVLQALSKVKRLPLVSFIGEVENMITLIKGKSFSMSKIKGSNNYQNDHNAKSRSRKSIDTRNLSNETDILSFLKKQGNAKEIQNYKRRFNYVNDATRFRKNKNMSGAELSFIGSPLLHSTRSDIDNDEHNLKNVYLVVDCILQFLTNFDTKAKEKEDIEKEDSLIAFGVSPFVVLIKKETLIFISQILIILFCVYLVFYVSMQTVCNYFYFDSVSKEAISKDNEKNTEKCKSIEKVTSIKCFYSILKNEFSFIFLYVFALLLTFLCHLAFVFLLSVVNPASFIVRPMFCLCLIVITIFSIFNSILYKLVHKNKGPNFNFHSDIDWHFLQVVYLTALLIAFKRFDFEVLIVVTAAVYIFFQVLPMHKYVKWLPVLSSLVILSPCVFTYVLLYQPFSLDCQDLPIFFGDVVPFIFIFIFSVHMSVFTLPLYFTLEIQRDDKKKKYHLSAFSQIYFLVKRIKFYQNIFSDHKSENQSNEKSIKSKDDVNIKTSKENVTNNKVVADDDSAEKPVNEPSNWKLIIEKFCSARKIFVLTISIFSYFIFKSPPFSLDFPIKGTFSHYFYKKSETSEISFIPKNGRRTIPFIWKTISKSSTDIKYVYNYQRRLLSDPGPAFVKSFSNSTLPFFFTHWPIFLSSSIQNDGSLDKYSSSEDENEDKSDENYGLKLRPKMVRKIQINLFNISPNIDFVYFIFNCNSNFKWNQCVDRRIKLIHPLDLSTISCLSEEEKLFLPFLSNSGDTVFRIGSFVGSVKRMVPLFEINVTKNSPIKLTIAYQSFIETKELKDFKTRFNRFAINEVNENEITQTVFIQTQMI</sequence>